<dbReference type="InterPro" id="IPR046252">
    <property type="entry name" value="DUF6285"/>
</dbReference>
<comment type="caution">
    <text evidence="2">The sequence shown here is derived from an EMBL/GenBank/DDBJ whole genome shotgun (WGS) entry which is preliminary data.</text>
</comment>
<sequence>MAQDRPTAAELLSAIADLLREEVTPVLDKVEPRLGFQMRVAVNSLAILEREARLGPAADRREHERLVKLLGRDASLDDLNRELARQLRAGERDERDTALMAHLEATIADKIAIANPKWR</sequence>
<protein>
    <recommendedName>
        <fullName evidence="1">DUF6285 domain-containing protein</fullName>
    </recommendedName>
</protein>
<evidence type="ECO:0000313" key="2">
    <source>
        <dbReference type="EMBL" id="GEP61308.1"/>
    </source>
</evidence>
<name>A0A512NQT3_9HYPH</name>
<dbReference type="AlphaFoldDB" id="A0A512NQT3"/>
<keyword evidence="3" id="KW-1185">Reference proteome</keyword>
<dbReference type="Pfam" id="PF19802">
    <property type="entry name" value="DUF6285"/>
    <property type="match status" value="1"/>
</dbReference>
<feature type="domain" description="DUF6285" evidence="1">
    <location>
        <begin position="29"/>
        <end position="118"/>
    </location>
</feature>
<dbReference type="RefSeq" id="WP_147156614.1">
    <property type="nucleotide sequence ID" value="NZ_BKAJ01000214.1"/>
</dbReference>
<organism evidence="2 3">
    <name type="scientific">Reyranella soli</name>
    <dbReference type="NCBI Taxonomy" id="1230389"/>
    <lineage>
        <taxon>Bacteria</taxon>
        <taxon>Pseudomonadati</taxon>
        <taxon>Pseudomonadota</taxon>
        <taxon>Alphaproteobacteria</taxon>
        <taxon>Hyphomicrobiales</taxon>
        <taxon>Reyranellaceae</taxon>
        <taxon>Reyranella</taxon>
    </lineage>
</organism>
<dbReference type="EMBL" id="BKAJ01000214">
    <property type="protein sequence ID" value="GEP61308.1"/>
    <property type="molecule type" value="Genomic_DNA"/>
</dbReference>
<evidence type="ECO:0000259" key="1">
    <source>
        <dbReference type="Pfam" id="PF19802"/>
    </source>
</evidence>
<proteinExistence type="predicted"/>
<gene>
    <name evidence="2" type="ORF">RSO01_84740</name>
</gene>
<accession>A0A512NQT3</accession>
<evidence type="ECO:0000313" key="3">
    <source>
        <dbReference type="Proteomes" id="UP000321058"/>
    </source>
</evidence>
<dbReference type="OrthoDB" id="8854461at2"/>
<reference evidence="2 3" key="1">
    <citation type="submission" date="2019-07" db="EMBL/GenBank/DDBJ databases">
        <title>Whole genome shotgun sequence of Reyranella soli NBRC 108950.</title>
        <authorList>
            <person name="Hosoyama A."/>
            <person name="Uohara A."/>
            <person name="Ohji S."/>
            <person name="Ichikawa N."/>
        </authorList>
    </citation>
    <scope>NUCLEOTIDE SEQUENCE [LARGE SCALE GENOMIC DNA]</scope>
    <source>
        <strain evidence="2 3">NBRC 108950</strain>
    </source>
</reference>
<dbReference type="Proteomes" id="UP000321058">
    <property type="component" value="Unassembled WGS sequence"/>
</dbReference>